<name>A0ABR9DS32_9MICO</name>
<proteinExistence type="predicted"/>
<dbReference type="EMBL" id="JACZDF010000005">
    <property type="protein sequence ID" value="MBD9699935.1"/>
    <property type="molecule type" value="Genomic_DNA"/>
</dbReference>
<sequence>MTSLPRARLVLGTALSLVVLVVGLLVLEWTHALVLGALPLLYVVVTHRLATTDEPLLAADSLTQAAGRRDELSALVWSMRSRSGLVPPRTMRRIGDLAAQLLALHGVASDGGFPLVVTPADVARARTLLGAGAPTLLDADARTETRPRDLDRCLTALEALDPTGRRLTVPASVTTGRPAMHAPLPGGSR</sequence>
<evidence type="ECO:0000313" key="2">
    <source>
        <dbReference type="Proteomes" id="UP000642107"/>
    </source>
</evidence>
<gene>
    <name evidence="1" type="ORF">IGS67_10590</name>
</gene>
<dbReference type="Proteomes" id="UP000642107">
    <property type="component" value="Unassembled WGS sequence"/>
</dbReference>
<protein>
    <submittedName>
        <fullName evidence="1">Uncharacterized protein</fullName>
    </submittedName>
</protein>
<accession>A0ABR9DS32</accession>
<comment type="caution">
    <text evidence="1">The sequence shown here is derived from an EMBL/GenBank/DDBJ whole genome shotgun (WGS) entry which is preliminary data.</text>
</comment>
<organism evidence="1 2">
    <name type="scientific">Flavimobilis rhizosphaerae</name>
    <dbReference type="NCBI Taxonomy" id="2775421"/>
    <lineage>
        <taxon>Bacteria</taxon>
        <taxon>Bacillati</taxon>
        <taxon>Actinomycetota</taxon>
        <taxon>Actinomycetes</taxon>
        <taxon>Micrococcales</taxon>
        <taxon>Jonesiaceae</taxon>
        <taxon>Flavimobilis</taxon>
    </lineage>
</organism>
<keyword evidence="2" id="KW-1185">Reference proteome</keyword>
<evidence type="ECO:0000313" key="1">
    <source>
        <dbReference type="EMBL" id="MBD9699935.1"/>
    </source>
</evidence>
<dbReference type="RefSeq" id="WP_192280620.1">
    <property type="nucleotide sequence ID" value="NZ_JACZDF010000005.1"/>
</dbReference>
<reference evidence="1 2" key="1">
    <citation type="submission" date="2020-09" db="EMBL/GenBank/DDBJ databases">
        <title>Flavimobilis rhizosphaerae sp. nov., isolated from rhizosphere soil of Spartina alterniflora.</title>
        <authorList>
            <person name="Hanqin C."/>
        </authorList>
    </citation>
    <scope>NUCLEOTIDE SEQUENCE [LARGE SCALE GENOMIC DNA]</scope>
    <source>
        <strain evidence="1 2">GY 10621</strain>
    </source>
</reference>